<accession>A0A318U6W0</accession>
<evidence type="ECO:0008006" key="3">
    <source>
        <dbReference type="Google" id="ProtNLM"/>
    </source>
</evidence>
<dbReference type="AlphaFoldDB" id="A0A318U6W0"/>
<reference evidence="1 2" key="1">
    <citation type="submission" date="2018-06" db="EMBL/GenBank/DDBJ databases">
        <title>Genomic Encyclopedia of Archaeal and Bacterial Type Strains, Phase II (KMG-II): from individual species to whole genera.</title>
        <authorList>
            <person name="Goeker M."/>
        </authorList>
    </citation>
    <scope>NUCLEOTIDE SEQUENCE [LARGE SCALE GENOMIC DNA]</scope>
    <source>
        <strain evidence="1 2">DSM 27372</strain>
    </source>
</reference>
<dbReference type="EMBL" id="QKLU01000010">
    <property type="protein sequence ID" value="PYF69392.1"/>
    <property type="molecule type" value="Genomic_DNA"/>
</dbReference>
<dbReference type="OrthoDB" id="702790at2"/>
<dbReference type="RefSeq" id="WP_146229890.1">
    <property type="nucleotide sequence ID" value="NZ_QKLU01000010.1"/>
</dbReference>
<comment type="caution">
    <text evidence="1">The sequence shown here is derived from an EMBL/GenBank/DDBJ whole genome shotgun (WGS) entry which is preliminary data.</text>
</comment>
<proteinExistence type="predicted"/>
<organism evidence="1 2">
    <name type="scientific">Pedobacter nutrimenti</name>
    <dbReference type="NCBI Taxonomy" id="1241337"/>
    <lineage>
        <taxon>Bacteria</taxon>
        <taxon>Pseudomonadati</taxon>
        <taxon>Bacteroidota</taxon>
        <taxon>Sphingobacteriia</taxon>
        <taxon>Sphingobacteriales</taxon>
        <taxon>Sphingobacteriaceae</taxon>
        <taxon>Pedobacter</taxon>
    </lineage>
</organism>
<keyword evidence="2" id="KW-1185">Reference proteome</keyword>
<dbReference type="Proteomes" id="UP000248198">
    <property type="component" value="Unassembled WGS sequence"/>
</dbReference>
<evidence type="ECO:0000313" key="1">
    <source>
        <dbReference type="EMBL" id="PYF69392.1"/>
    </source>
</evidence>
<protein>
    <recommendedName>
        <fullName evidence="3">DUF4302 domain-containing protein</fullName>
    </recommendedName>
</protein>
<evidence type="ECO:0000313" key="2">
    <source>
        <dbReference type="Proteomes" id="UP000248198"/>
    </source>
</evidence>
<dbReference type="Pfam" id="PF14135">
    <property type="entry name" value="DUF4302"/>
    <property type="match status" value="1"/>
</dbReference>
<dbReference type="PROSITE" id="PS51257">
    <property type="entry name" value="PROKAR_LIPOPROTEIN"/>
    <property type="match status" value="1"/>
</dbReference>
<dbReference type="InterPro" id="IPR025396">
    <property type="entry name" value="DUF4302"/>
</dbReference>
<name>A0A318U6W0_9SPHI</name>
<sequence>MKKLYNLIFLAILFCMVLSCKKEALLDGGQSIERSGKLERDLKAQMHDAKDGWILFVSSLNTDVKTATPFIMKFDTTQNKVSMTSIYGNAVESYFKISASTGMPLLSFSTGSAISSVYEIGGTEITDYFFKIVRVVPDTIVMQSYRQGGTYQKEGGAILKLIRNTKPAWTRDWQQETTKIYTQAPQFFGFYMTANLRYASGEAFTPATIAFLKQSAGNYAFFKASYPTTVNNKQVEPITWAYYATPSTGIGPLGMLGYNSLFCEVSNGYSPASLFSTGPATLQKLFKTNYFLIRKVNATSIDVFALDKDGKEIITGTISLN</sequence>
<gene>
    <name evidence="1" type="ORF">B0O44_11030</name>
</gene>